<reference evidence="5" key="1">
    <citation type="journal article" date="2019" name="Int. J. Syst. Evol. Microbiol.">
        <title>The Global Catalogue of Microorganisms (GCM) 10K type strain sequencing project: providing services to taxonomists for standard genome sequencing and annotation.</title>
        <authorList>
            <consortium name="The Broad Institute Genomics Platform"/>
            <consortium name="The Broad Institute Genome Sequencing Center for Infectious Disease"/>
            <person name="Wu L."/>
            <person name="Ma J."/>
        </authorList>
    </citation>
    <scope>NUCLEOTIDE SEQUENCE [LARGE SCALE GENOMIC DNA]</scope>
    <source>
        <strain evidence="5">CCUG 55328</strain>
    </source>
</reference>
<proteinExistence type="predicted"/>
<name>A0ABW3TB59_9RHOB</name>
<dbReference type="SMART" id="SM00448">
    <property type="entry name" value="REC"/>
    <property type="match status" value="1"/>
</dbReference>
<evidence type="ECO:0000259" key="3">
    <source>
        <dbReference type="PROSITE" id="PS50110"/>
    </source>
</evidence>
<sequence length="321" mass="35577">MKDLRILAVDDDRAFQMVLQGTLAQLGYNDVTSVPSASAALKVIRNSPQLFDGFLLDIEMPEVDGVELCRRIRAMSVYRKTPIIMVTSLADKKYVDSAFAAGATDYFTKPLDEIELRARLQVMRQLVDERQRALDLLDELKSWSDLPKSNIKFDAPLSVISASWMVEYLAMQNHLLTLNRLQLFGHAAMGFAVTNASEAFRLTDHVGYIDYLANVATVIAEALKTSPFSMAHAGQGDFVVLTNRTAVSDPKSLQDEVRDGVASYQKLYNSLGLPTPLIQVGRPVSASIFSQRAEVSSLLDRARMSAQIGIEDGQNAQKQWN</sequence>
<dbReference type="InterPro" id="IPR050595">
    <property type="entry name" value="Bact_response_regulator"/>
</dbReference>
<dbReference type="Pfam" id="PF00072">
    <property type="entry name" value="Response_reg"/>
    <property type="match status" value="1"/>
</dbReference>
<dbReference type="Gene3D" id="3.40.50.2300">
    <property type="match status" value="1"/>
</dbReference>
<evidence type="ECO:0000313" key="4">
    <source>
        <dbReference type="EMBL" id="MFD1194188.1"/>
    </source>
</evidence>
<dbReference type="RefSeq" id="WP_380789558.1">
    <property type="nucleotide sequence ID" value="NZ_JBHTKR010000002.1"/>
</dbReference>
<comment type="caution">
    <text evidence="4">The sequence shown here is derived from an EMBL/GenBank/DDBJ whole genome shotgun (WGS) entry which is preliminary data.</text>
</comment>
<dbReference type="EMBL" id="JBHTKR010000002">
    <property type="protein sequence ID" value="MFD1194188.1"/>
    <property type="molecule type" value="Genomic_DNA"/>
</dbReference>
<protein>
    <submittedName>
        <fullName evidence="4">PleD family two-component system response regulator</fullName>
    </submittedName>
</protein>
<dbReference type="PROSITE" id="PS50110">
    <property type="entry name" value="RESPONSE_REGULATORY"/>
    <property type="match status" value="1"/>
</dbReference>
<dbReference type="Proteomes" id="UP001597151">
    <property type="component" value="Unassembled WGS sequence"/>
</dbReference>
<dbReference type="PANTHER" id="PTHR44591:SF3">
    <property type="entry name" value="RESPONSE REGULATORY DOMAIN-CONTAINING PROTEIN"/>
    <property type="match status" value="1"/>
</dbReference>
<feature type="modified residue" description="4-aspartylphosphate" evidence="2">
    <location>
        <position position="57"/>
    </location>
</feature>
<dbReference type="InterPro" id="IPR011006">
    <property type="entry name" value="CheY-like_superfamily"/>
</dbReference>
<gene>
    <name evidence="4" type="ORF">ACFQ3C_05865</name>
</gene>
<evidence type="ECO:0000313" key="5">
    <source>
        <dbReference type="Proteomes" id="UP001597151"/>
    </source>
</evidence>
<accession>A0ABW3TB59</accession>
<dbReference type="SUPFAM" id="SSF52172">
    <property type="entry name" value="CheY-like"/>
    <property type="match status" value="1"/>
</dbReference>
<organism evidence="4 5">
    <name type="scientific">Seohaeicola saemankumensis</name>
    <dbReference type="NCBI Taxonomy" id="481181"/>
    <lineage>
        <taxon>Bacteria</taxon>
        <taxon>Pseudomonadati</taxon>
        <taxon>Pseudomonadota</taxon>
        <taxon>Alphaproteobacteria</taxon>
        <taxon>Rhodobacterales</taxon>
        <taxon>Roseobacteraceae</taxon>
        <taxon>Seohaeicola</taxon>
    </lineage>
</organism>
<dbReference type="InterPro" id="IPR001789">
    <property type="entry name" value="Sig_transdc_resp-reg_receiver"/>
</dbReference>
<evidence type="ECO:0000256" key="2">
    <source>
        <dbReference type="PROSITE-ProRule" id="PRU00169"/>
    </source>
</evidence>
<keyword evidence="5" id="KW-1185">Reference proteome</keyword>
<feature type="domain" description="Response regulatory" evidence="3">
    <location>
        <begin position="5"/>
        <end position="124"/>
    </location>
</feature>
<keyword evidence="1 2" id="KW-0597">Phosphoprotein</keyword>
<evidence type="ECO:0000256" key="1">
    <source>
        <dbReference type="ARBA" id="ARBA00022553"/>
    </source>
</evidence>
<dbReference type="PANTHER" id="PTHR44591">
    <property type="entry name" value="STRESS RESPONSE REGULATOR PROTEIN 1"/>
    <property type="match status" value="1"/>
</dbReference>